<evidence type="ECO:0000259" key="8">
    <source>
        <dbReference type="Pfam" id="PF02706"/>
    </source>
</evidence>
<proteinExistence type="predicted"/>
<evidence type="ECO:0000313" key="10">
    <source>
        <dbReference type="Proteomes" id="UP000460290"/>
    </source>
</evidence>
<dbReference type="GO" id="GO:0005886">
    <property type="term" value="C:plasma membrane"/>
    <property type="evidence" value="ECO:0007669"/>
    <property type="project" value="UniProtKB-SubCell"/>
</dbReference>
<reference evidence="9 10" key="1">
    <citation type="submission" date="2019-12" db="EMBL/GenBank/DDBJ databases">
        <title>Genomic-based taxomic classification of the family Erythrobacteraceae.</title>
        <authorList>
            <person name="Xu L."/>
        </authorList>
    </citation>
    <scope>NUCLEOTIDE SEQUENCE [LARGE SCALE GENOMIC DNA]</scope>
    <source>
        <strain evidence="9 10">KCTC 42006</strain>
    </source>
</reference>
<sequence>MNEVFEDLRAALFSVWHRRWLALGVAWGVCVLGWLVVAMIPNAYESEARIYVQLDDVLSDQLGIKGAGKQDIARVRQTLASKVNLEKVVRSTKLGDEIKTPRDMESAIEGLTEKVTVKSEEDNLFELKAEIGKGDLSDGENAALAQSVVQKLIDIFREENIAGARGDVAETIVFLDQQLEERKRELEAAEQRRLAFEAENPDLIGGSDTLSNKRQQLRGDLRDVEADLAAAQSALAAINGQLAGTPRTITTPGAVGGARQALSNAMSQLATMQASGKRESHPDVIAIKKQIAALRVQAANENPNSVGSTNPAYSSLMAIKADRQANVQALLARQAALKSEESSLLASAANEPAVAAEANRISRDYEVLKDKYDELLQDREEMKLRGQVDNERSSFKFEVIDPPTMPRVPSAPNRPLLLIGVLIAGIAAGVGAAFAIGQLRSTFATTGKLERALDLPVLGAISQTMTDAARELRTKRMRMFYAGSAGLGILCVVLLAVEFIQRGMVA</sequence>
<dbReference type="InterPro" id="IPR014345">
    <property type="entry name" value="XrtA_polysacc_chain"/>
</dbReference>
<dbReference type="PANTHER" id="PTHR32309">
    <property type="entry name" value="TYROSINE-PROTEIN KINASE"/>
    <property type="match status" value="1"/>
</dbReference>
<feature type="coiled-coil region" evidence="6">
    <location>
        <begin position="172"/>
        <end position="241"/>
    </location>
</feature>
<evidence type="ECO:0000256" key="6">
    <source>
        <dbReference type="SAM" id="Coils"/>
    </source>
</evidence>
<name>A0A844Z4X5_9SPHN</name>
<organism evidence="9 10">
    <name type="scientific">Pontixanthobacter aestiaquae</name>
    <dbReference type="NCBI Taxonomy" id="1509367"/>
    <lineage>
        <taxon>Bacteria</taxon>
        <taxon>Pseudomonadati</taxon>
        <taxon>Pseudomonadota</taxon>
        <taxon>Alphaproteobacteria</taxon>
        <taxon>Sphingomonadales</taxon>
        <taxon>Erythrobacteraceae</taxon>
        <taxon>Pontixanthobacter</taxon>
    </lineage>
</organism>
<feature type="transmembrane region" description="Helical" evidence="7">
    <location>
        <begin position="416"/>
        <end position="436"/>
    </location>
</feature>
<evidence type="ECO:0000256" key="1">
    <source>
        <dbReference type="ARBA" id="ARBA00004651"/>
    </source>
</evidence>
<keyword evidence="5 7" id="KW-0472">Membrane</keyword>
<comment type="subcellular location">
    <subcellularLocation>
        <location evidence="1">Cell membrane</location>
        <topology evidence="1">Multi-pass membrane protein</topology>
    </subcellularLocation>
</comment>
<dbReference type="Proteomes" id="UP000460290">
    <property type="component" value="Unassembled WGS sequence"/>
</dbReference>
<dbReference type="NCBIfam" id="TIGR03007">
    <property type="entry name" value="pepcterm_ChnLen"/>
    <property type="match status" value="1"/>
</dbReference>
<dbReference type="InterPro" id="IPR050445">
    <property type="entry name" value="Bact_polysacc_biosynth/exp"/>
</dbReference>
<keyword evidence="6" id="KW-0175">Coiled coil</keyword>
<keyword evidence="4 7" id="KW-1133">Transmembrane helix</keyword>
<gene>
    <name evidence="9" type="ORF">GRI35_10140</name>
</gene>
<evidence type="ECO:0000256" key="2">
    <source>
        <dbReference type="ARBA" id="ARBA00022475"/>
    </source>
</evidence>
<feature type="transmembrane region" description="Helical" evidence="7">
    <location>
        <begin position="480"/>
        <end position="500"/>
    </location>
</feature>
<dbReference type="EMBL" id="WTYZ01000001">
    <property type="protein sequence ID" value="MXO83721.1"/>
    <property type="molecule type" value="Genomic_DNA"/>
</dbReference>
<keyword evidence="10" id="KW-1185">Reference proteome</keyword>
<dbReference type="Pfam" id="PF02706">
    <property type="entry name" value="Wzz"/>
    <property type="match status" value="1"/>
</dbReference>
<dbReference type="RefSeq" id="WP_160614052.1">
    <property type="nucleotide sequence ID" value="NZ_JAUFQM010000001.1"/>
</dbReference>
<evidence type="ECO:0000256" key="3">
    <source>
        <dbReference type="ARBA" id="ARBA00022692"/>
    </source>
</evidence>
<dbReference type="InterPro" id="IPR003856">
    <property type="entry name" value="LPS_length_determ_N"/>
</dbReference>
<feature type="transmembrane region" description="Helical" evidence="7">
    <location>
        <begin position="20"/>
        <end position="40"/>
    </location>
</feature>
<dbReference type="OrthoDB" id="9795292at2"/>
<evidence type="ECO:0000256" key="4">
    <source>
        <dbReference type="ARBA" id="ARBA00022989"/>
    </source>
</evidence>
<comment type="caution">
    <text evidence="9">The sequence shown here is derived from an EMBL/GenBank/DDBJ whole genome shotgun (WGS) entry which is preliminary data.</text>
</comment>
<evidence type="ECO:0000256" key="7">
    <source>
        <dbReference type="SAM" id="Phobius"/>
    </source>
</evidence>
<evidence type="ECO:0000256" key="5">
    <source>
        <dbReference type="ARBA" id="ARBA00023136"/>
    </source>
</evidence>
<dbReference type="PANTHER" id="PTHR32309:SF13">
    <property type="entry name" value="FERRIC ENTEROBACTIN TRANSPORT PROTEIN FEPE"/>
    <property type="match status" value="1"/>
</dbReference>
<feature type="domain" description="Polysaccharide chain length determinant N-terminal" evidence="8">
    <location>
        <begin position="7"/>
        <end position="91"/>
    </location>
</feature>
<keyword evidence="2" id="KW-1003">Cell membrane</keyword>
<dbReference type="GO" id="GO:0004713">
    <property type="term" value="F:protein tyrosine kinase activity"/>
    <property type="evidence" value="ECO:0007669"/>
    <property type="project" value="TreeGrafter"/>
</dbReference>
<feature type="coiled-coil region" evidence="6">
    <location>
        <begin position="358"/>
        <end position="385"/>
    </location>
</feature>
<evidence type="ECO:0000313" key="9">
    <source>
        <dbReference type="EMBL" id="MXO83721.1"/>
    </source>
</evidence>
<protein>
    <submittedName>
        <fullName evidence="9">Chain-length determining protein</fullName>
    </submittedName>
</protein>
<dbReference type="AlphaFoldDB" id="A0A844Z4X5"/>
<accession>A0A844Z4X5</accession>
<keyword evidence="3 7" id="KW-0812">Transmembrane</keyword>